<reference evidence="2" key="1">
    <citation type="journal article" date="2014" name="Front. Microbiol.">
        <title>High frequency of phylogenetically diverse reductive dehalogenase-homologous genes in deep subseafloor sedimentary metagenomes.</title>
        <authorList>
            <person name="Kawai M."/>
            <person name="Futagami T."/>
            <person name="Toyoda A."/>
            <person name="Takaki Y."/>
            <person name="Nishi S."/>
            <person name="Hori S."/>
            <person name="Arai W."/>
            <person name="Tsubouchi T."/>
            <person name="Morono Y."/>
            <person name="Uchiyama I."/>
            <person name="Ito T."/>
            <person name="Fujiyama A."/>
            <person name="Inagaki F."/>
            <person name="Takami H."/>
        </authorList>
    </citation>
    <scope>NUCLEOTIDE SEQUENCE</scope>
    <source>
        <strain evidence="2">Expedition CK06-06</strain>
    </source>
</reference>
<comment type="similarity">
    <text evidence="1">Belongs to the TolB family.</text>
</comment>
<accession>X0XYM2</accession>
<evidence type="ECO:0000313" key="2">
    <source>
        <dbReference type="EMBL" id="GAG29851.1"/>
    </source>
</evidence>
<dbReference type="EMBL" id="BARS01043839">
    <property type="protein sequence ID" value="GAG29851.1"/>
    <property type="molecule type" value="Genomic_DNA"/>
</dbReference>
<organism evidence="2">
    <name type="scientific">marine sediment metagenome</name>
    <dbReference type="NCBI Taxonomy" id="412755"/>
    <lineage>
        <taxon>unclassified sequences</taxon>
        <taxon>metagenomes</taxon>
        <taxon>ecological metagenomes</taxon>
    </lineage>
</organism>
<dbReference type="Pfam" id="PF07676">
    <property type="entry name" value="PD40"/>
    <property type="match status" value="1"/>
</dbReference>
<dbReference type="SUPFAM" id="SSF69304">
    <property type="entry name" value="Tricorn protease N-terminal domain"/>
    <property type="match status" value="1"/>
</dbReference>
<protein>
    <submittedName>
        <fullName evidence="2">Uncharacterized protein</fullName>
    </submittedName>
</protein>
<evidence type="ECO:0000256" key="1">
    <source>
        <dbReference type="ARBA" id="ARBA00009820"/>
    </source>
</evidence>
<comment type="caution">
    <text evidence="2">The sequence shown here is derived from an EMBL/GenBank/DDBJ whole genome shotgun (WGS) entry which is preliminary data.</text>
</comment>
<dbReference type="InterPro" id="IPR011042">
    <property type="entry name" value="6-blade_b-propeller_TolB-like"/>
</dbReference>
<dbReference type="AlphaFoldDB" id="X0XYM2"/>
<proteinExistence type="inferred from homology"/>
<dbReference type="InterPro" id="IPR011659">
    <property type="entry name" value="WD40"/>
</dbReference>
<name>X0XYM2_9ZZZZ</name>
<dbReference type="PANTHER" id="PTHR36842">
    <property type="entry name" value="PROTEIN TOLB HOMOLOG"/>
    <property type="match status" value="1"/>
</dbReference>
<dbReference type="Gene3D" id="2.120.10.30">
    <property type="entry name" value="TolB, C-terminal domain"/>
    <property type="match status" value="2"/>
</dbReference>
<sequence>MYSLKLGAARCGLLLLVVAFLWALVPADGVYALSGSTERVSVGTTGIEGDGDSHEPVMSADGRYVAFQSYASNLVDGDTGGYRDVFVHDRRTGTTERVSVNTEGDQGNGDSRVAAISADGRFVAFSSYATNLVDGDTNRYRDAFVHDRHTGSTERVSVGTTGNEGNGESRAIAMSADGRFVAFHSLASNLVAGDTNGLADVFVYDRQTGTMERVSVDTAGDQGNGDSWWPAISADGRYVAF</sequence>
<feature type="non-terminal residue" evidence="2">
    <location>
        <position position="241"/>
    </location>
</feature>
<gene>
    <name evidence="2" type="ORF">S01H1_66313</name>
</gene>